<proteinExistence type="inferred from homology"/>
<keyword evidence="6 8" id="KW-0269">Exonuclease</keyword>
<dbReference type="EMBL" id="JBHSGD010000005">
    <property type="protein sequence ID" value="MFC4652786.1"/>
    <property type="molecule type" value="Genomic_DNA"/>
</dbReference>
<dbReference type="InterPro" id="IPR003029">
    <property type="entry name" value="S1_domain"/>
</dbReference>
<dbReference type="InterPro" id="IPR013223">
    <property type="entry name" value="RNase_B_OB_dom"/>
</dbReference>
<dbReference type="RefSeq" id="WP_213533053.1">
    <property type="nucleotide sequence ID" value="NZ_BOVQ01000001.1"/>
</dbReference>
<evidence type="ECO:0000256" key="1">
    <source>
        <dbReference type="ARBA" id="ARBA00001849"/>
    </source>
</evidence>
<feature type="domain" description="S1 motif" evidence="9">
    <location>
        <begin position="586"/>
        <end position="669"/>
    </location>
</feature>
<dbReference type="Gene3D" id="2.40.50.140">
    <property type="entry name" value="Nucleic acid-binding proteins"/>
    <property type="match status" value="2"/>
</dbReference>
<dbReference type="NCBIfam" id="TIGR02063">
    <property type="entry name" value="RNase_R"/>
    <property type="match status" value="1"/>
</dbReference>
<dbReference type="InterPro" id="IPR022966">
    <property type="entry name" value="RNase_II/R_CS"/>
</dbReference>
<dbReference type="PANTHER" id="PTHR23355:SF9">
    <property type="entry name" value="DIS3-LIKE EXONUCLEASE 2"/>
    <property type="match status" value="1"/>
</dbReference>
<dbReference type="CDD" id="cd04471">
    <property type="entry name" value="S1_RNase_R"/>
    <property type="match status" value="1"/>
</dbReference>
<dbReference type="Proteomes" id="UP001595987">
    <property type="component" value="Unassembled WGS sequence"/>
</dbReference>
<evidence type="ECO:0000256" key="3">
    <source>
        <dbReference type="ARBA" id="ARBA00022490"/>
    </source>
</evidence>
<dbReference type="PROSITE" id="PS01175">
    <property type="entry name" value="RIBONUCLEASE_II"/>
    <property type="match status" value="1"/>
</dbReference>
<dbReference type="SMART" id="SM00316">
    <property type="entry name" value="S1"/>
    <property type="match status" value="1"/>
</dbReference>
<comment type="subcellular location">
    <subcellularLocation>
        <location evidence="2 8">Cytoplasm</location>
    </subcellularLocation>
</comment>
<dbReference type="Pfam" id="PF00773">
    <property type="entry name" value="RNB"/>
    <property type="match status" value="1"/>
</dbReference>
<dbReference type="Pfam" id="PF00575">
    <property type="entry name" value="S1"/>
    <property type="match status" value="1"/>
</dbReference>
<evidence type="ECO:0000256" key="2">
    <source>
        <dbReference type="ARBA" id="ARBA00004496"/>
    </source>
</evidence>
<dbReference type="EC" id="3.1.13.1" evidence="8"/>
<dbReference type="NCBIfam" id="TIGR00358">
    <property type="entry name" value="3_prime_RNase"/>
    <property type="match status" value="1"/>
</dbReference>
<evidence type="ECO:0000259" key="9">
    <source>
        <dbReference type="PROSITE" id="PS50126"/>
    </source>
</evidence>
<dbReference type="InterPro" id="IPR012340">
    <property type="entry name" value="NA-bd_OB-fold"/>
</dbReference>
<dbReference type="InterPro" id="IPR040476">
    <property type="entry name" value="CSD2"/>
</dbReference>
<dbReference type="Pfam" id="PF17876">
    <property type="entry name" value="CSD2"/>
    <property type="match status" value="1"/>
</dbReference>
<sequence length="670" mass="76143">MGQSLFEQLKHVDVENSSSEILIGVFHSSSKGFGFVTPEGVTDKENDVFIAQKNTKDALDGDKVEVRKLHNKTKKRGADGNVTKILERSTKEVVGIYLPLSKKEKENYQKEKFVARIKVRNEKLPDNLFVTETDALAEDLVRVKIVQYPAENKAFVGKMTDVIGHKGDKGIDVLEILAGNQIPEFFPDDVLAQAEAISDTVPDDELEGRVDFREEVTYTIDGDDSKDLDDAIHVKRLDNGNFELGVHIADVSHYVTEGSIIDKEALSRGTSVYVVDRVVPMLPVRLSNGICSLNENEVRLTLSCVMEINKKGTVVKSEIQPSVIQTTYRMTYNNVNRILLKGLEGHREMREKFEKIVSSLEIGKELHEILEDVRDNRGALEFEESEAKIILDDKGHPIDIVKRERDVAERMIESFMLMANETVASWFIKNKYPSIYRVHETPKEKAFAKLQEMAADKGFSLVSNSNKALQYFQEEIKGSSYEKPLAYQLRHTMATAIYSEKNTGHYGLASKNYTHFTSPIRRYPDLLVHRLIHLYLKNHSNKVKEEQKEKIPEIAKQSSDRERRAVVAERMVDAMKKAEYMQDHMTETFVGTITGIQKFGCFVELPNTVEGLVRLSNLKSPEKERLDYDEEDEVIKGVQTGFTYQIGDSLRVHAIAADKRLGKIDFEQML</sequence>
<gene>
    <name evidence="8 10" type="primary">rnr</name>
    <name evidence="10" type="ORF">ACFO26_07670</name>
</gene>
<evidence type="ECO:0000256" key="8">
    <source>
        <dbReference type="HAMAP-Rule" id="MF_01895"/>
    </source>
</evidence>
<keyword evidence="11" id="KW-1185">Reference proteome</keyword>
<comment type="similarity">
    <text evidence="8">Belongs to the RNR ribonuclease family. RNase R subfamily.</text>
</comment>
<name>A0ABV9JEQ5_9LACT</name>
<accession>A0ABV9JEQ5</accession>
<protein>
    <recommendedName>
        <fullName evidence="8">Ribonuclease R</fullName>
        <shortName evidence="8">RNase R</shortName>
        <ecNumber evidence="8">3.1.13.1</ecNumber>
    </recommendedName>
</protein>
<dbReference type="PROSITE" id="PS50126">
    <property type="entry name" value="S1"/>
    <property type="match status" value="1"/>
</dbReference>
<dbReference type="InterPro" id="IPR004476">
    <property type="entry name" value="RNase_II/RNase_R"/>
</dbReference>
<dbReference type="InterPro" id="IPR050180">
    <property type="entry name" value="RNR_Ribonuclease"/>
</dbReference>
<dbReference type="HAMAP" id="MF_01895">
    <property type="entry name" value="RNase_R"/>
    <property type="match status" value="1"/>
</dbReference>
<keyword evidence="3 8" id="KW-0963">Cytoplasm</keyword>
<comment type="caution">
    <text evidence="10">The sequence shown here is derived from an EMBL/GenBank/DDBJ whole genome shotgun (WGS) entry which is preliminary data.</text>
</comment>
<evidence type="ECO:0000256" key="4">
    <source>
        <dbReference type="ARBA" id="ARBA00022722"/>
    </source>
</evidence>
<evidence type="ECO:0000313" key="10">
    <source>
        <dbReference type="EMBL" id="MFC4652786.1"/>
    </source>
</evidence>
<dbReference type="InterPro" id="IPR001900">
    <property type="entry name" value="RNase_II/R"/>
</dbReference>
<comment type="catalytic activity">
    <reaction evidence="1 8">
        <text>Exonucleolytic cleavage in the 3'- to 5'-direction to yield nucleoside 5'-phosphates.</text>
        <dbReference type="EC" id="3.1.13.1"/>
    </reaction>
</comment>
<dbReference type="SMART" id="SM00955">
    <property type="entry name" value="RNB"/>
    <property type="match status" value="1"/>
</dbReference>
<keyword evidence="5 8" id="KW-0378">Hydrolase</keyword>
<evidence type="ECO:0000256" key="6">
    <source>
        <dbReference type="ARBA" id="ARBA00022839"/>
    </source>
</evidence>
<keyword evidence="4 8" id="KW-0540">Nuclease</keyword>
<evidence type="ECO:0000256" key="5">
    <source>
        <dbReference type="ARBA" id="ARBA00022801"/>
    </source>
</evidence>
<organism evidence="10 11">
    <name type="scientific">Lactococcus nasutitermitis</name>
    <dbReference type="NCBI Taxonomy" id="1652957"/>
    <lineage>
        <taxon>Bacteria</taxon>
        <taxon>Bacillati</taxon>
        <taxon>Bacillota</taxon>
        <taxon>Bacilli</taxon>
        <taxon>Lactobacillales</taxon>
        <taxon>Streptococcaceae</taxon>
        <taxon>Lactococcus</taxon>
    </lineage>
</organism>
<dbReference type="InterPro" id="IPR011805">
    <property type="entry name" value="RNase_R"/>
</dbReference>
<evidence type="ECO:0000256" key="7">
    <source>
        <dbReference type="ARBA" id="ARBA00022884"/>
    </source>
</evidence>
<comment type="function">
    <text evidence="8">3'-5' exoribonuclease that releases 5'-nucleoside monophosphates and is involved in maturation of structured RNAs.</text>
</comment>
<dbReference type="Pfam" id="PF08206">
    <property type="entry name" value="OB_RNB"/>
    <property type="match status" value="1"/>
</dbReference>
<dbReference type="PANTHER" id="PTHR23355">
    <property type="entry name" value="RIBONUCLEASE"/>
    <property type="match status" value="1"/>
</dbReference>
<reference evidence="11" key="1">
    <citation type="journal article" date="2019" name="Int. J. Syst. Evol. Microbiol.">
        <title>The Global Catalogue of Microorganisms (GCM) 10K type strain sequencing project: providing services to taxonomists for standard genome sequencing and annotation.</title>
        <authorList>
            <consortium name="The Broad Institute Genomics Platform"/>
            <consortium name="The Broad Institute Genome Sequencing Center for Infectious Disease"/>
            <person name="Wu L."/>
            <person name="Ma J."/>
        </authorList>
    </citation>
    <scope>NUCLEOTIDE SEQUENCE [LARGE SCALE GENOMIC DNA]</scope>
    <source>
        <strain evidence="11">CCUG 63287</strain>
    </source>
</reference>
<dbReference type="GO" id="GO:0008859">
    <property type="term" value="F:exoribonuclease II activity"/>
    <property type="evidence" value="ECO:0007669"/>
    <property type="project" value="UniProtKB-EC"/>
</dbReference>
<evidence type="ECO:0000313" key="11">
    <source>
        <dbReference type="Proteomes" id="UP001595987"/>
    </source>
</evidence>
<dbReference type="SUPFAM" id="SSF50249">
    <property type="entry name" value="Nucleic acid-binding proteins"/>
    <property type="match status" value="4"/>
</dbReference>
<keyword evidence="7 8" id="KW-0694">RNA-binding</keyword>